<dbReference type="InterPro" id="IPR000667">
    <property type="entry name" value="Peptidase_S13"/>
</dbReference>
<evidence type="ECO:0000256" key="1">
    <source>
        <dbReference type="ARBA" id="ARBA00006096"/>
    </source>
</evidence>
<keyword evidence="2" id="KW-0378">Hydrolase</keyword>
<dbReference type="NCBIfam" id="TIGR00666">
    <property type="entry name" value="PBP4"/>
    <property type="match status" value="1"/>
</dbReference>
<sequence>MALASPPTVSVRPMPRPGGPGGRLYPSAESLVERAKLGSAKVGFAVADAATGTVLETMNPLLQQPPASVAKALTALYGLECLGADHRFATRLLATGAVEGGIIKGDLVLAGSGDPTLDTDRLADLAKLLKAAGVTGVEGDFLAWDGALPRIETIDPEQPDQVGYNPALSGLNLNFNRVHFEWRRNGSGWNVAMDARSARYRPDVRVARMEIVRRKYPIYTYEDSGETDRWTVASGALGQDGSRWLPVRKPTLYTAEVFQILARAEGVALPAAIPVRTLPSGAEIARVESDELRPILKDMLKYSTNVTAEAIGLTATAHSTAFPESLARSAEQMSSWIGRRIDSARPALVDHSGLGGESRISARDMVRALVTLGPGQNLEPLLKPIQMKDDKGRPLENHPVRILAKTGTLNFVSALAGYAIQPDGRRLAFATFVADPPRRDAIPREQRERPEGVRSWTARARTLQLRLIDRWSNVYTA</sequence>
<accession>A0A1G9H2P0</accession>
<dbReference type="GO" id="GO:0000270">
    <property type="term" value="P:peptidoglycan metabolic process"/>
    <property type="evidence" value="ECO:0007669"/>
    <property type="project" value="TreeGrafter"/>
</dbReference>
<evidence type="ECO:0000256" key="3">
    <source>
        <dbReference type="SAM" id="MobiDB-lite"/>
    </source>
</evidence>
<dbReference type="PANTHER" id="PTHR30023:SF0">
    <property type="entry name" value="PENICILLIN-SENSITIVE CARBOXYPEPTIDASE A"/>
    <property type="match status" value="1"/>
</dbReference>
<dbReference type="GO" id="GO:0004185">
    <property type="term" value="F:serine-type carboxypeptidase activity"/>
    <property type="evidence" value="ECO:0007669"/>
    <property type="project" value="InterPro"/>
</dbReference>
<protein>
    <submittedName>
        <fullName evidence="4">D-alanyl-D-alanine carboxypeptidase / D-alanyl-D-alanine-endopeptidase (Penicillin-binding protein 4)</fullName>
    </submittedName>
</protein>
<keyword evidence="4" id="KW-0645">Protease</keyword>
<name>A0A1G9H2P0_9RHOB</name>
<keyword evidence="5" id="KW-1185">Reference proteome</keyword>
<reference evidence="4 5" key="1">
    <citation type="submission" date="2016-10" db="EMBL/GenBank/DDBJ databases">
        <authorList>
            <person name="de Groot N.N."/>
        </authorList>
    </citation>
    <scope>NUCLEOTIDE SEQUENCE [LARGE SCALE GENOMIC DNA]</scope>
    <source>
        <strain evidence="4 5">DSM 25294</strain>
    </source>
</reference>
<dbReference type="Pfam" id="PF02113">
    <property type="entry name" value="Peptidase_S13"/>
    <property type="match status" value="1"/>
</dbReference>
<dbReference type="Gene3D" id="3.50.80.20">
    <property type="entry name" value="D-Ala-D-Ala carboxypeptidase C, peptidase S13"/>
    <property type="match status" value="1"/>
</dbReference>
<dbReference type="Gene3D" id="3.40.710.10">
    <property type="entry name" value="DD-peptidase/beta-lactamase superfamily"/>
    <property type="match status" value="1"/>
</dbReference>
<feature type="region of interest" description="Disordered" evidence="3">
    <location>
        <begin position="1"/>
        <end position="23"/>
    </location>
</feature>
<evidence type="ECO:0000313" key="5">
    <source>
        <dbReference type="Proteomes" id="UP000199382"/>
    </source>
</evidence>
<dbReference type="InterPro" id="IPR012338">
    <property type="entry name" value="Beta-lactam/transpept-like"/>
</dbReference>
<dbReference type="EMBL" id="FNEK01000066">
    <property type="protein sequence ID" value="SDL07132.1"/>
    <property type="molecule type" value="Genomic_DNA"/>
</dbReference>
<dbReference type="PRINTS" id="PR00922">
    <property type="entry name" value="DADACBPTASE3"/>
</dbReference>
<keyword evidence="4" id="KW-0121">Carboxypeptidase</keyword>
<evidence type="ECO:0000313" key="4">
    <source>
        <dbReference type="EMBL" id="SDL07132.1"/>
    </source>
</evidence>
<proteinExistence type="inferred from homology"/>
<dbReference type="AlphaFoldDB" id="A0A1G9H2P0"/>
<dbReference type="STRING" id="571298.SAMN04488026_106622"/>
<organism evidence="4 5">
    <name type="scientific">Aliiruegeria lutimaris</name>
    <dbReference type="NCBI Taxonomy" id="571298"/>
    <lineage>
        <taxon>Bacteria</taxon>
        <taxon>Pseudomonadati</taxon>
        <taxon>Pseudomonadota</taxon>
        <taxon>Alphaproteobacteria</taxon>
        <taxon>Rhodobacterales</taxon>
        <taxon>Roseobacteraceae</taxon>
        <taxon>Aliiruegeria</taxon>
    </lineage>
</organism>
<dbReference type="GO" id="GO:0006508">
    <property type="term" value="P:proteolysis"/>
    <property type="evidence" value="ECO:0007669"/>
    <property type="project" value="InterPro"/>
</dbReference>
<evidence type="ECO:0000256" key="2">
    <source>
        <dbReference type="ARBA" id="ARBA00022801"/>
    </source>
</evidence>
<dbReference type="PANTHER" id="PTHR30023">
    <property type="entry name" value="D-ALANYL-D-ALANINE CARBOXYPEPTIDASE"/>
    <property type="match status" value="1"/>
</dbReference>
<dbReference type="Proteomes" id="UP000199382">
    <property type="component" value="Unassembled WGS sequence"/>
</dbReference>
<gene>
    <name evidence="4" type="ORF">SAMN04488026_106622</name>
</gene>
<dbReference type="SUPFAM" id="SSF56601">
    <property type="entry name" value="beta-lactamase/transpeptidase-like"/>
    <property type="match status" value="1"/>
</dbReference>
<comment type="similarity">
    <text evidence="1">Belongs to the peptidase S13 family.</text>
</comment>